<organism evidence="2 3">
    <name type="scientific">Sphingomonas alpina</name>
    <dbReference type="NCBI Taxonomy" id="653931"/>
    <lineage>
        <taxon>Bacteria</taxon>
        <taxon>Pseudomonadati</taxon>
        <taxon>Pseudomonadota</taxon>
        <taxon>Alphaproteobacteria</taxon>
        <taxon>Sphingomonadales</taxon>
        <taxon>Sphingomonadaceae</taxon>
        <taxon>Sphingomonas</taxon>
    </lineage>
</organism>
<reference evidence="2 3" key="1">
    <citation type="submission" date="2020-09" db="EMBL/GenBank/DDBJ databases">
        <title>Sphingomonas sp., a new species isolated from pork steak.</title>
        <authorList>
            <person name="Heidler von Heilborn D."/>
        </authorList>
    </citation>
    <scope>NUCLEOTIDE SEQUENCE [LARGE SCALE GENOMIC DNA]</scope>
    <source>
        <strain evidence="3">S8-3T</strain>
    </source>
</reference>
<dbReference type="RefSeq" id="WP_187761653.1">
    <property type="nucleotide sequence ID" value="NZ_CP061038.1"/>
</dbReference>
<dbReference type="EMBL" id="CP061038">
    <property type="protein sequence ID" value="QNQ09338.1"/>
    <property type="molecule type" value="Genomic_DNA"/>
</dbReference>
<dbReference type="AlphaFoldDB" id="A0A7H0LI35"/>
<sequence>MSTPINLGGVATPAVPTNGISLDTSRLSSRANLEKAGKQFESVFTGMMLKSMRQAHLASELFESKGLDTFREMQDQKIAQSMADHAPLGIGKAMVDFLAKSQADAEKTAAAQNAAINGTKVP</sequence>
<dbReference type="KEGG" id="spap:H3Z74_22175"/>
<dbReference type="Pfam" id="PF10135">
    <property type="entry name" value="Rod-binding"/>
    <property type="match status" value="1"/>
</dbReference>
<evidence type="ECO:0000313" key="3">
    <source>
        <dbReference type="Proteomes" id="UP000516148"/>
    </source>
</evidence>
<accession>A0A7H0LI35</accession>
<protein>
    <submittedName>
        <fullName evidence="2">Rod-binding protein</fullName>
    </submittedName>
</protein>
<dbReference type="InterPro" id="IPR019301">
    <property type="entry name" value="Flagellar_prot_FlgJ_N"/>
</dbReference>
<gene>
    <name evidence="2" type="ORF">H3Z74_22175</name>
</gene>
<evidence type="ECO:0000259" key="1">
    <source>
        <dbReference type="Pfam" id="PF10135"/>
    </source>
</evidence>
<name>A0A7H0LI35_9SPHN</name>
<dbReference type="Proteomes" id="UP000516148">
    <property type="component" value="Chromosome"/>
</dbReference>
<dbReference type="PRINTS" id="PR01002">
    <property type="entry name" value="FLGFLGJ"/>
</dbReference>
<keyword evidence="3" id="KW-1185">Reference proteome</keyword>
<feature type="domain" description="Flagellar protein FlgJ N-terminal" evidence="1">
    <location>
        <begin position="50"/>
        <end position="95"/>
    </location>
</feature>
<proteinExistence type="predicted"/>
<evidence type="ECO:0000313" key="2">
    <source>
        <dbReference type="EMBL" id="QNQ09338.1"/>
    </source>
</evidence>